<dbReference type="RefSeq" id="WP_153831213.1">
    <property type="nucleotide sequence ID" value="NZ_WJQT01000001.1"/>
</dbReference>
<evidence type="ECO:0000256" key="10">
    <source>
        <dbReference type="ARBA" id="ARBA00025157"/>
    </source>
</evidence>
<dbReference type="InterPro" id="IPR003593">
    <property type="entry name" value="AAA+_ATPase"/>
</dbReference>
<dbReference type="GO" id="GO:0016887">
    <property type="term" value="F:ATP hydrolysis activity"/>
    <property type="evidence" value="ECO:0007669"/>
    <property type="project" value="InterPro"/>
</dbReference>
<dbReference type="NCBIfam" id="NF010167">
    <property type="entry name" value="PRK13648.1"/>
    <property type="match status" value="2"/>
</dbReference>
<feature type="domain" description="ABC transporter" evidence="11">
    <location>
        <begin position="8"/>
        <end position="249"/>
    </location>
</feature>
<dbReference type="Gene3D" id="3.40.50.300">
    <property type="entry name" value="P-loop containing nucleotide triphosphate hydrolases"/>
    <property type="match status" value="2"/>
</dbReference>
<comment type="caution">
    <text evidence="12">The sequence shown here is derived from an EMBL/GenBank/DDBJ whole genome shotgun (WGS) entry which is preliminary data.</text>
</comment>
<protein>
    <submittedName>
        <fullName evidence="12">ATP-binding cassette domain-containing protein</fullName>
    </submittedName>
</protein>
<keyword evidence="6" id="KW-0547">Nucleotide-binding</keyword>
<keyword evidence="8" id="KW-1278">Translocase</keyword>
<evidence type="ECO:0000313" key="13">
    <source>
        <dbReference type="Proteomes" id="UP000440066"/>
    </source>
</evidence>
<keyword evidence="5" id="KW-0677">Repeat</keyword>
<evidence type="ECO:0000256" key="8">
    <source>
        <dbReference type="ARBA" id="ARBA00022967"/>
    </source>
</evidence>
<dbReference type="CDD" id="cd03225">
    <property type="entry name" value="ABC_cobalt_CbiO_domain1"/>
    <property type="match status" value="2"/>
</dbReference>
<evidence type="ECO:0000256" key="2">
    <source>
        <dbReference type="ARBA" id="ARBA00005417"/>
    </source>
</evidence>
<evidence type="ECO:0000256" key="6">
    <source>
        <dbReference type="ARBA" id="ARBA00022741"/>
    </source>
</evidence>
<dbReference type="GO" id="GO:0043190">
    <property type="term" value="C:ATP-binding cassette (ABC) transporter complex"/>
    <property type="evidence" value="ECO:0007669"/>
    <property type="project" value="TreeGrafter"/>
</dbReference>
<dbReference type="InterPro" id="IPR017871">
    <property type="entry name" value="ABC_transporter-like_CS"/>
</dbReference>
<dbReference type="PROSITE" id="PS50893">
    <property type="entry name" value="ABC_TRANSPORTER_2"/>
    <property type="match status" value="2"/>
</dbReference>
<name>A0A844BW21_9LACT</name>
<comment type="function">
    <text evidence="10">Probably part of an ABC transporter complex. Responsible for energy coupling to the transport system.</text>
</comment>
<dbReference type="InterPro" id="IPR022216">
    <property type="entry name" value="ABC_Co_transporter"/>
</dbReference>
<feature type="domain" description="ABC transporter" evidence="11">
    <location>
        <begin position="305"/>
        <end position="541"/>
    </location>
</feature>
<dbReference type="AlphaFoldDB" id="A0A844BW21"/>
<proteinExistence type="inferred from homology"/>
<dbReference type="Pfam" id="PF12558">
    <property type="entry name" value="DUF3744"/>
    <property type="match status" value="1"/>
</dbReference>
<dbReference type="SUPFAM" id="SSF52540">
    <property type="entry name" value="P-loop containing nucleoside triphosphate hydrolases"/>
    <property type="match status" value="2"/>
</dbReference>
<accession>A0A844BW21</accession>
<dbReference type="GO" id="GO:0042626">
    <property type="term" value="F:ATPase-coupled transmembrane transporter activity"/>
    <property type="evidence" value="ECO:0007669"/>
    <property type="project" value="TreeGrafter"/>
</dbReference>
<dbReference type="InterPro" id="IPR027417">
    <property type="entry name" value="P-loop_NTPase"/>
</dbReference>
<evidence type="ECO:0000259" key="11">
    <source>
        <dbReference type="PROSITE" id="PS50893"/>
    </source>
</evidence>
<keyword evidence="9" id="KW-0472">Membrane</keyword>
<evidence type="ECO:0000256" key="5">
    <source>
        <dbReference type="ARBA" id="ARBA00022737"/>
    </source>
</evidence>
<gene>
    <name evidence="12" type="ORF">GF867_00775</name>
</gene>
<reference evidence="12 13" key="1">
    <citation type="submission" date="2019-11" db="EMBL/GenBank/DDBJ databases">
        <title>Characterisation of Fundicoccus ignavus gen. nov. sp. nov., a novel genus of the family Aerococcaceae from bulk tank milk.</title>
        <authorList>
            <person name="Siebert A."/>
            <person name="Huptas C."/>
            <person name="Wenning M."/>
            <person name="Scherer S."/>
            <person name="Doll E.V."/>
        </authorList>
    </citation>
    <scope>NUCLEOTIDE SEQUENCE [LARGE SCALE GENOMIC DNA]</scope>
    <source>
        <strain evidence="12 13">DSM 109652</strain>
    </source>
</reference>
<dbReference type="FunFam" id="3.40.50.300:FF:001422">
    <property type="entry name" value="Cobalt ABC transporter ATP-binding protein"/>
    <property type="match status" value="1"/>
</dbReference>
<dbReference type="FunFam" id="3.40.50.300:FF:000224">
    <property type="entry name" value="Energy-coupling factor transporter ATP-binding protein EcfA"/>
    <property type="match status" value="1"/>
</dbReference>
<dbReference type="InterPro" id="IPR003439">
    <property type="entry name" value="ABC_transporter-like_ATP-bd"/>
</dbReference>
<dbReference type="GO" id="GO:0005524">
    <property type="term" value="F:ATP binding"/>
    <property type="evidence" value="ECO:0007669"/>
    <property type="project" value="UniProtKB-KW"/>
</dbReference>
<evidence type="ECO:0000256" key="9">
    <source>
        <dbReference type="ARBA" id="ARBA00023136"/>
    </source>
</evidence>
<evidence type="ECO:0000256" key="1">
    <source>
        <dbReference type="ARBA" id="ARBA00004202"/>
    </source>
</evidence>
<dbReference type="PROSITE" id="PS00211">
    <property type="entry name" value="ABC_TRANSPORTER_1"/>
    <property type="match status" value="2"/>
</dbReference>
<evidence type="ECO:0000256" key="7">
    <source>
        <dbReference type="ARBA" id="ARBA00022840"/>
    </source>
</evidence>
<evidence type="ECO:0000256" key="4">
    <source>
        <dbReference type="ARBA" id="ARBA00022475"/>
    </source>
</evidence>
<organism evidence="12 13">
    <name type="scientific">Fundicoccus ignavus</name>
    <dbReference type="NCBI Taxonomy" id="2664442"/>
    <lineage>
        <taxon>Bacteria</taxon>
        <taxon>Bacillati</taxon>
        <taxon>Bacillota</taxon>
        <taxon>Bacilli</taxon>
        <taxon>Lactobacillales</taxon>
        <taxon>Aerococcaceae</taxon>
        <taxon>Fundicoccus</taxon>
    </lineage>
</organism>
<dbReference type="PANTHER" id="PTHR43553">
    <property type="entry name" value="HEAVY METAL TRANSPORTER"/>
    <property type="match status" value="1"/>
</dbReference>
<comment type="subcellular location">
    <subcellularLocation>
        <location evidence="1">Cell membrane</location>
        <topology evidence="1">Peripheral membrane protein</topology>
    </subcellularLocation>
</comment>
<sequence>MNEKQAIIEFKDVSFKYESQAEPNVMNISFTIYPGETVLIIGPSGSGKSTLAKCINGQIPYSYDGELTGDILIEGKSTKDLSLFDLSLSIGTVLQDTDGQFVGLTVAEDIAFSLENDAAEQSLMRKQVKKWTEELDIEHLNEHTPQQLSGGQKQRVSIAGILIDQVPILLFDEPLANLDPASGYETMHLIDRLSHKQGLTTVIIEHRLEEALSTNVDRVLVMHEGHLLANMTPDELLRSDILEKIGIRQPLYLDLMDYAGISLDTIHNLGAFHSDMLKDSNLEKIENWVKSIDPPSNTTTSQTLLELNQVNFAYDERASSPTLSNVNFSIQTGEMVSIVGSNGAGKSTLAKLLCGFVRPTHGQILLNGRDTNSLSIKEIADSIGYVMQNPNHMISKNLIFDEVALGLVNRGIDEKEIENRVYDALKTCGLYPYRQWPINALSYGQKRRVTIASILVLQPSVIILDEPTAGQDYAHYSDMMAFLELINQEYQMTILMISHDMHLIQEYTKRSLVFSKGQLLADLPPSELFAQKDLIEQADLHPTSLYQVGDILPNLSINDLLKAFIYYEQQERGRVTI</sequence>
<dbReference type="SMART" id="SM00382">
    <property type="entry name" value="AAA"/>
    <property type="match status" value="2"/>
</dbReference>
<evidence type="ECO:0000256" key="3">
    <source>
        <dbReference type="ARBA" id="ARBA00022448"/>
    </source>
</evidence>
<keyword evidence="7 12" id="KW-0067">ATP-binding</keyword>
<keyword evidence="3" id="KW-0813">Transport</keyword>
<dbReference type="Proteomes" id="UP000440066">
    <property type="component" value="Unassembled WGS sequence"/>
</dbReference>
<dbReference type="PANTHER" id="PTHR43553:SF26">
    <property type="entry name" value="ABC TRANSPORTER ATP-BINDING PROTEIN BC_2655-RELATED"/>
    <property type="match status" value="1"/>
</dbReference>
<dbReference type="Pfam" id="PF00005">
    <property type="entry name" value="ABC_tran"/>
    <property type="match status" value="2"/>
</dbReference>
<comment type="similarity">
    <text evidence="2">Belongs to the ABC transporter superfamily.</text>
</comment>
<dbReference type="InterPro" id="IPR015856">
    <property type="entry name" value="ABC_transpr_CbiO/EcfA_su"/>
</dbReference>
<evidence type="ECO:0000313" key="12">
    <source>
        <dbReference type="EMBL" id="MRJ46108.1"/>
    </source>
</evidence>
<dbReference type="EMBL" id="WJQT01000001">
    <property type="protein sequence ID" value="MRJ46108.1"/>
    <property type="molecule type" value="Genomic_DNA"/>
</dbReference>
<keyword evidence="4" id="KW-1003">Cell membrane</keyword>
<dbReference type="InterPro" id="IPR050095">
    <property type="entry name" value="ECF_ABC_transporter_ATP-bd"/>
</dbReference>